<dbReference type="RefSeq" id="WP_212018795.1">
    <property type="nucleotide sequence ID" value="NZ_JAAFYZ010000213.1"/>
</dbReference>
<feature type="region of interest" description="Disordered" evidence="2">
    <location>
        <begin position="51"/>
        <end position="70"/>
    </location>
</feature>
<evidence type="ECO:0000313" key="5">
    <source>
        <dbReference type="Proteomes" id="UP000730482"/>
    </source>
</evidence>
<dbReference type="CDD" id="cd05829">
    <property type="entry name" value="Sortase_F"/>
    <property type="match status" value="1"/>
</dbReference>
<evidence type="ECO:0000313" key="4">
    <source>
        <dbReference type="EMBL" id="MBS2552829.1"/>
    </source>
</evidence>
<dbReference type="NCBIfam" id="NF033748">
    <property type="entry name" value="class_F_sortase"/>
    <property type="match status" value="1"/>
</dbReference>
<keyword evidence="3" id="KW-0472">Membrane</keyword>
<protein>
    <submittedName>
        <fullName evidence="4">Class F sortase</fullName>
    </submittedName>
</protein>
<dbReference type="InterPro" id="IPR023365">
    <property type="entry name" value="Sortase_dom-sf"/>
</dbReference>
<accession>A0ABS5L3N3</accession>
<dbReference type="Proteomes" id="UP000730482">
    <property type="component" value="Unassembled WGS sequence"/>
</dbReference>
<dbReference type="EMBL" id="JAAFYZ010000213">
    <property type="protein sequence ID" value="MBS2552829.1"/>
    <property type="molecule type" value="Genomic_DNA"/>
</dbReference>
<keyword evidence="1" id="KW-0378">Hydrolase</keyword>
<dbReference type="Gene3D" id="2.40.260.10">
    <property type="entry name" value="Sortase"/>
    <property type="match status" value="1"/>
</dbReference>
<reference evidence="4 5" key="1">
    <citation type="submission" date="2020-02" db="EMBL/GenBank/DDBJ databases">
        <title>Acidophilic actinobacteria isolated from forest soil.</title>
        <authorList>
            <person name="Golinska P."/>
        </authorList>
    </citation>
    <scope>NUCLEOTIDE SEQUENCE [LARGE SCALE GENOMIC DNA]</scope>
    <source>
        <strain evidence="4 5">NL8</strain>
    </source>
</reference>
<evidence type="ECO:0000256" key="2">
    <source>
        <dbReference type="SAM" id="MobiDB-lite"/>
    </source>
</evidence>
<keyword evidence="5" id="KW-1185">Reference proteome</keyword>
<evidence type="ECO:0000256" key="1">
    <source>
        <dbReference type="ARBA" id="ARBA00022801"/>
    </source>
</evidence>
<dbReference type="InterPro" id="IPR042001">
    <property type="entry name" value="Sortase_F"/>
</dbReference>
<gene>
    <name evidence="4" type="ORF">KGQ19_38850</name>
</gene>
<proteinExistence type="predicted"/>
<keyword evidence="3" id="KW-0812">Transmembrane</keyword>
<dbReference type="Pfam" id="PF04203">
    <property type="entry name" value="Sortase"/>
    <property type="match status" value="1"/>
</dbReference>
<keyword evidence="3" id="KW-1133">Transmembrane helix</keyword>
<dbReference type="SUPFAM" id="SSF63817">
    <property type="entry name" value="Sortase"/>
    <property type="match status" value="1"/>
</dbReference>
<organism evidence="4 5">
    <name type="scientific">Catenulispora pinistramenti</name>
    <dbReference type="NCBI Taxonomy" id="2705254"/>
    <lineage>
        <taxon>Bacteria</taxon>
        <taxon>Bacillati</taxon>
        <taxon>Actinomycetota</taxon>
        <taxon>Actinomycetes</taxon>
        <taxon>Catenulisporales</taxon>
        <taxon>Catenulisporaceae</taxon>
        <taxon>Catenulispora</taxon>
    </lineage>
</organism>
<comment type="caution">
    <text evidence="4">The sequence shown here is derived from an EMBL/GenBank/DDBJ whole genome shotgun (WGS) entry which is preliminary data.</text>
</comment>
<evidence type="ECO:0000256" key="3">
    <source>
        <dbReference type="SAM" id="Phobius"/>
    </source>
</evidence>
<sequence>MKRLVGGKKSGAGNEKPQRAISARGVLTASAISLGLCVGLVMVANGLHTPTPPPQPTAAQGFQKPAAPAPAPAAAAAPAFDISKLQSLSLPPILGPATPTRVRIPSINVNAPLTSLSLNSSGQLNAPPEQNRNLAGWYGNGATPGEIGTAVIAGHVDNNQGPAVFYSLGALKPGAEVDVDRTDGTTAVFTVDAVEAYDARAFPSDKVYDDAARAELRVITCGAGFDKRTYQYMGNVVVFAHLTAARGQGTGQ</sequence>
<name>A0ABS5L3N3_9ACTN</name>
<dbReference type="InterPro" id="IPR005754">
    <property type="entry name" value="Sortase"/>
</dbReference>
<feature type="transmembrane region" description="Helical" evidence="3">
    <location>
        <begin position="21"/>
        <end position="44"/>
    </location>
</feature>